<dbReference type="KEGG" id="vg:26624274"/>
<organism evidence="2 3">
    <name type="scientific">Mycobacterium phage Carcharodon</name>
    <dbReference type="NCBI Taxonomy" id="1555233"/>
    <lineage>
        <taxon>Viruses</taxon>
        <taxon>Duplodnaviria</taxon>
        <taxon>Heunggongvirae</taxon>
        <taxon>Uroviricota</taxon>
        <taxon>Caudoviricetes</taxon>
        <taxon>Nclasvirinae</taxon>
        <taxon>Charlievirus</taxon>
        <taxon>Charlievirus Pipsqueaks</taxon>
    </lineage>
</organism>
<feature type="transmembrane region" description="Helical" evidence="1">
    <location>
        <begin position="24"/>
        <end position="46"/>
    </location>
</feature>
<keyword evidence="1" id="KW-1133">Transmembrane helix</keyword>
<dbReference type="RefSeq" id="YP_009197155.1">
    <property type="nucleotide sequence ID" value="NC_028779.1"/>
</dbReference>
<sequence>MIDALRAAAQAAAEVYNPDDTIDLLGLFIIGLPGSLPAIAALWVTVRGQRKGRERARRLDAKTEEIHEHVVNTHDTNMREDLDELRDLVANGFKRIERDIGGIREELRTERKERIAGDERNCTCCR</sequence>
<evidence type="ECO:0000256" key="1">
    <source>
        <dbReference type="SAM" id="Phobius"/>
    </source>
</evidence>
<dbReference type="InterPro" id="IPR022704">
    <property type="entry name" value="DUF2746"/>
</dbReference>
<dbReference type="Proteomes" id="UP000029891">
    <property type="component" value="Segment"/>
</dbReference>
<keyword evidence="1" id="KW-0812">Transmembrane</keyword>
<evidence type="ECO:0000313" key="2">
    <source>
        <dbReference type="EMBL" id="AIT14538.1"/>
    </source>
</evidence>
<dbReference type="EMBL" id="KM588359">
    <property type="protein sequence ID" value="AIT14538.1"/>
    <property type="molecule type" value="Genomic_DNA"/>
</dbReference>
<proteinExistence type="predicted"/>
<name>A0A097EYM4_9CAUD</name>
<evidence type="ECO:0000313" key="3">
    <source>
        <dbReference type="Proteomes" id="UP000029891"/>
    </source>
</evidence>
<reference evidence="2 3" key="1">
    <citation type="submission" date="2014-09" db="EMBL/GenBank/DDBJ databases">
        <authorList>
            <person name="Brannan A.J."/>
            <person name="Lewis N."/>
            <person name="Sims A.D."/>
            <person name="Adams M.W."/>
            <person name="Blackwell H.A."/>
            <person name="Coleman M.K."/>
            <person name="Cook S.E."/>
            <person name="Gardner S.T."/>
            <person name="Katliarou V."/>
            <person name="Lyons V.J."/>
            <person name="Mann D.A."/>
            <person name="McCall D.F."/>
            <person name="McCurdy M.C."/>
            <person name="Murdock C.A."/>
            <person name="Phillips E.M."/>
            <person name="Pitts A.K."/>
            <person name="Policard D."/>
            <person name="Prince J.K."/>
            <person name="Threatt D."/>
            <person name="Serrano M.G."/>
            <person name="Buck G."/>
            <person name="Lee V."/>
            <person name="Wang Y."/>
            <person name="Carvalho R."/>
            <person name="Voegtly L."/>
            <person name="Shi R."/>
            <person name="Duckworth R."/>
            <person name="Johnson A."/>
            <person name="Loviza R."/>
            <person name="Walstead R."/>
            <person name="Shah Z."/>
            <person name="Kiflezghi M."/>
            <person name="Wade K."/>
            <person name="Anders K.R."/>
            <person name="Braun M.A."/>
            <person name="Delesalle V.A."/>
            <person name="Hughes L.E."/>
            <person name="Ware V.C."/>
            <person name="Bradley K.W."/>
            <person name="Barker L.P."/>
            <person name="Asai D.J."/>
            <person name="Bowman C.A."/>
            <person name="Russell D.A."/>
            <person name="Pope W.H."/>
            <person name="Jacobs-Sera D."/>
            <person name="Hendrix R.W."/>
            <person name="Hatfull G.F."/>
        </authorList>
    </citation>
    <scope>NUCLEOTIDE SEQUENCE [LARGE SCALE GENOMIC DNA]</scope>
</reference>
<dbReference type="Pfam" id="PF10874">
    <property type="entry name" value="DUF2746"/>
    <property type="match status" value="1"/>
</dbReference>
<dbReference type="GeneID" id="26624274"/>
<gene>
    <name evidence="2" type="primary">30</name>
    <name evidence="2" type="ORF">PBI_CARCHARODON_30</name>
</gene>
<accession>A0A097EYM4</accession>
<protein>
    <recommendedName>
        <fullName evidence="4">Minor tail protein</fullName>
    </recommendedName>
</protein>
<keyword evidence="1" id="KW-0472">Membrane</keyword>
<evidence type="ECO:0008006" key="4">
    <source>
        <dbReference type="Google" id="ProtNLM"/>
    </source>
</evidence>